<feature type="region of interest" description="Disordered" evidence="9">
    <location>
        <begin position="104"/>
        <end position="132"/>
    </location>
</feature>
<feature type="compositionally biased region" description="Gly residues" evidence="9">
    <location>
        <begin position="115"/>
        <end position="124"/>
    </location>
</feature>
<proteinExistence type="inferred from homology"/>
<sequence>MAMRQRALAAYRSALRATRVAFTTDTNTLAAARTKIKQEMKAEKSTTNPDYTPAQRIELLEQVGSFLRRNIVQGVKSNASQSRYALNIHQDTELGDNDEIKKNQSRFKASSAPPSGGGCCGGGNIELKQKAN</sequence>
<keyword evidence="5" id="KW-0809">Transit peptide</keyword>
<protein>
    <recommendedName>
        <fullName evidence="4">Mitochondrial zinc maintenance protein 1, mitochondrial</fullName>
    </recommendedName>
</protein>
<keyword evidence="7" id="KW-0143">Chaperone</keyword>
<evidence type="ECO:0000256" key="8">
    <source>
        <dbReference type="ARBA" id="ARBA00025268"/>
    </source>
</evidence>
<reference evidence="10 11" key="1">
    <citation type="submission" date="2016-08" db="EMBL/GenBank/DDBJ databases">
        <title>Whole genome shotgun sequence of Pichia membranifaciens KS47-1.</title>
        <authorList>
            <person name="Konishi M."/>
            <person name="Ishida M."/>
            <person name="Arakawa T."/>
            <person name="Kato Y."/>
            <person name="Horiuchi J."/>
        </authorList>
    </citation>
    <scope>NUCLEOTIDE SEQUENCE [LARGE SCALE GENOMIC DNA]</scope>
    <source>
        <strain evidence="10 11">KS47-1</strain>
    </source>
</reference>
<comment type="subcellular location">
    <subcellularLocation>
        <location evidence="1">Mitochondrion matrix</location>
    </subcellularLocation>
</comment>
<organism evidence="10 11">
    <name type="scientific">Pichia membranifaciens</name>
    <dbReference type="NCBI Taxonomy" id="4926"/>
    <lineage>
        <taxon>Eukaryota</taxon>
        <taxon>Fungi</taxon>
        <taxon>Dikarya</taxon>
        <taxon>Ascomycota</taxon>
        <taxon>Saccharomycotina</taxon>
        <taxon>Pichiomycetes</taxon>
        <taxon>Pichiales</taxon>
        <taxon>Pichiaceae</taxon>
        <taxon>Pichia</taxon>
    </lineage>
</organism>
<dbReference type="InterPro" id="IPR045298">
    <property type="entry name" value="Complex1_LYR_LYRM7"/>
</dbReference>
<dbReference type="Proteomes" id="UP000186136">
    <property type="component" value="Unassembled WGS sequence"/>
</dbReference>
<keyword evidence="6" id="KW-0496">Mitochondrion</keyword>
<evidence type="ECO:0000256" key="9">
    <source>
        <dbReference type="SAM" id="MobiDB-lite"/>
    </source>
</evidence>
<evidence type="ECO:0000256" key="7">
    <source>
        <dbReference type="ARBA" id="ARBA00023186"/>
    </source>
</evidence>
<accession>A0A1Q2YKL6</accession>
<evidence type="ECO:0000256" key="3">
    <source>
        <dbReference type="ARBA" id="ARBA00011589"/>
    </source>
</evidence>
<name>A0A1Q2YKL6_9ASCO</name>
<dbReference type="GO" id="GO:0044183">
    <property type="term" value="F:protein folding chaperone"/>
    <property type="evidence" value="ECO:0007669"/>
    <property type="project" value="TreeGrafter"/>
</dbReference>
<dbReference type="AlphaFoldDB" id="A0A1Q2YKL6"/>
<evidence type="ECO:0000256" key="2">
    <source>
        <dbReference type="ARBA" id="ARBA00009949"/>
    </source>
</evidence>
<comment type="subunit">
    <text evidence="3">Interacts with RIP1.</text>
</comment>
<dbReference type="GO" id="GO:0034551">
    <property type="term" value="P:mitochondrial respiratory chain complex III assembly"/>
    <property type="evidence" value="ECO:0007669"/>
    <property type="project" value="InterPro"/>
</dbReference>
<evidence type="ECO:0000256" key="4">
    <source>
        <dbReference type="ARBA" id="ARBA00015108"/>
    </source>
</evidence>
<gene>
    <name evidence="10" type="ORF">PMKS-003575</name>
</gene>
<comment type="caution">
    <text evidence="10">The sequence shown here is derived from an EMBL/GenBank/DDBJ whole genome shotgun (WGS) entry which is preliminary data.</text>
</comment>
<dbReference type="InterPro" id="IPR050435">
    <property type="entry name" value="MZM1/LYRM7"/>
</dbReference>
<evidence type="ECO:0000313" key="10">
    <source>
        <dbReference type="EMBL" id="GAV30069.1"/>
    </source>
</evidence>
<dbReference type="OrthoDB" id="529194at2759"/>
<comment type="function">
    <text evidence="8">Assembly factor required for Rieske Fe-S protein RIP1 incorporation into the cytochrome b-c1 (CIII) complex. Functions as a chaperone, binding to this subunit within the mitochondrial matrix and stabilizing it prior to its translocation and insertion into the late CIII dimeric intermediate within the mitochondrial inner membrane. Modulates the mitochondrial matrix zinc pool.</text>
</comment>
<dbReference type="PANTHER" id="PTHR46749:SF1">
    <property type="entry name" value="COMPLEX III ASSEMBLY FACTOR LYRM7"/>
    <property type="match status" value="1"/>
</dbReference>
<keyword evidence="11" id="KW-1185">Reference proteome</keyword>
<evidence type="ECO:0000256" key="6">
    <source>
        <dbReference type="ARBA" id="ARBA00023128"/>
    </source>
</evidence>
<dbReference type="PANTHER" id="PTHR46749">
    <property type="entry name" value="COMPLEX III ASSEMBLY FACTOR LYRM7"/>
    <property type="match status" value="1"/>
</dbReference>
<dbReference type="GO" id="GO:0005759">
    <property type="term" value="C:mitochondrial matrix"/>
    <property type="evidence" value="ECO:0007669"/>
    <property type="project" value="UniProtKB-SubCell"/>
</dbReference>
<dbReference type="CDD" id="cd20267">
    <property type="entry name" value="Complex1_LYR_LYRM7"/>
    <property type="match status" value="1"/>
</dbReference>
<comment type="similarity">
    <text evidence="2">Belongs to the complex I LYR family. MZM1 subfamily.</text>
</comment>
<evidence type="ECO:0000256" key="5">
    <source>
        <dbReference type="ARBA" id="ARBA00022946"/>
    </source>
</evidence>
<evidence type="ECO:0000313" key="11">
    <source>
        <dbReference type="Proteomes" id="UP000186136"/>
    </source>
</evidence>
<dbReference type="EMBL" id="BDGI01000158">
    <property type="protein sequence ID" value="GAV30069.1"/>
    <property type="molecule type" value="Genomic_DNA"/>
</dbReference>
<evidence type="ECO:0000256" key="1">
    <source>
        <dbReference type="ARBA" id="ARBA00004305"/>
    </source>
</evidence>